<protein>
    <submittedName>
        <fullName evidence="1">Uncharacterized protein</fullName>
    </submittedName>
</protein>
<gene>
    <name evidence="1" type="ORF">BPO_2245</name>
</gene>
<keyword evidence="2" id="KW-1185">Reference proteome</keyword>
<reference evidence="1" key="1">
    <citation type="submission" date="2023-10" db="EMBL/GenBank/DDBJ databases">
        <title>Characterization and whole genome sequencing of a novel strain of Bergeyella porcorum QD2021 isolated from pig.</title>
        <authorList>
            <person name="Liu G."/>
            <person name="Chen C."/>
            <person name="Han X."/>
        </authorList>
    </citation>
    <scope>NUCLEOTIDE SEQUENCE</scope>
    <source>
        <strain evidence="1">QD2021</strain>
    </source>
</reference>
<dbReference type="RefSeq" id="WP_327984218.1">
    <property type="nucleotide sequence ID" value="NZ_CP136426.1"/>
</dbReference>
<evidence type="ECO:0000313" key="1">
    <source>
        <dbReference type="EMBL" id="WOC52892.1"/>
    </source>
</evidence>
<organism evidence="1 2">
    <name type="scientific">Bergeyella porcorum</name>
    <dbReference type="NCBI Taxonomy" id="1735111"/>
    <lineage>
        <taxon>Bacteria</taxon>
        <taxon>Pseudomonadati</taxon>
        <taxon>Bacteroidota</taxon>
        <taxon>Flavobacteriia</taxon>
        <taxon>Flavobacteriales</taxon>
        <taxon>Weeksellaceae</taxon>
        <taxon>Bergeyella</taxon>
    </lineage>
</organism>
<dbReference type="PROSITE" id="PS51257">
    <property type="entry name" value="PROKAR_LIPOPROTEIN"/>
    <property type="match status" value="1"/>
</dbReference>
<evidence type="ECO:0000313" key="2">
    <source>
        <dbReference type="Proteomes" id="UP001432059"/>
    </source>
</evidence>
<sequence>MKIKLCYIFILLHTLVSCQENVIINDLKFSNYSGNLKKVTEIITFSNHNIDKSISYYDKEGFLVKIEYYNFTKSESPNERFLNKIIKYNSKNKEKRYFESINPENNKIETEGYFEKITDSLYKRVSKSNIYNISLSKLFYFDKNKKLIKTEETGNFKELKINNTITYSYNNTEKENLIVEDMINNKKSTLFYDNIKLDHNFNAIYEELFDNGGVLQQKIEREFEYY</sequence>
<accession>A0AAU0F435</accession>
<name>A0AAU0F435_9FLAO</name>
<proteinExistence type="predicted"/>
<dbReference type="AlphaFoldDB" id="A0AAU0F435"/>
<dbReference type="Proteomes" id="UP001432059">
    <property type="component" value="Chromosome"/>
</dbReference>
<dbReference type="EMBL" id="CP136426">
    <property type="protein sequence ID" value="WOC52892.1"/>
    <property type="molecule type" value="Genomic_DNA"/>
</dbReference>
<dbReference type="KEGG" id="bpor:BPO_2245"/>